<evidence type="ECO:0000313" key="2">
    <source>
        <dbReference type="Proteomes" id="UP000815677"/>
    </source>
</evidence>
<dbReference type="Proteomes" id="UP000815677">
    <property type="component" value="Unassembled WGS sequence"/>
</dbReference>
<name>A0ABQ0KXA0_MYCCL</name>
<dbReference type="EMBL" id="DF838346">
    <property type="protein sequence ID" value="GAT42862.1"/>
    <property type="molecule type" value="Genomic_DNA"/>
</dbReference>
<gene>
    <name evidence="1" type="ORF">MCHLO_00559</name>
</gene>
<evidence type="ECO:0000313" key="1">
    <source>
        <dbReference type="EMBL" id="GAT42862.1"/>
    </source>
</evidence>
<keyword evidence="2" id="KW-1185">Reference proteome</keyword>
<sequence>MTEEKENSAWKTSSVWLVAGYLNWSLFRVTKRAHLVILQTSRSGVPVHRGRVGLTKATRRVELWSNLKVERFWSFRLTYCGDVSLSNTC</sequence>
<protein>
    <submittedName>
        <fullName evidence="1">Uncharacterized protein</fullName>
    </submittedName>
</protein>
<proteinExistence type="predicted"/>
<organism evidence="1 2">
    <name type="scientific">Mycena chlorophos</name>
    <name type="common">Agaric fungus</name>
    <name type="synonym">Agaricus chlorophos</name>
    <dbReference type="NCBI Taxonomy" id="658473"/>
    <lineage>
        <taxon>Eukaryota</taxon>
        <taxon>Fungi</taxon>
        <taxon>Dikarya</taxon>
        <taxon>Basidiomycota</taxon>
        <taxon>Agaricomycotina</taxon>
        <taxon>Agaricomycetes</taxon>
        <taxon>Agaricomycetidae</taxon>
        <taxon>Agaricales</taxon>
        <taxon>Marasmiineae</taxon>
        <taxon>Mycenaceae</taxon>
        <taxon>Mycena</taxon>
    </lineage>
</organism>
<accession>A0ABQ0KXA0</accession>
<reference evidence="1" key="1">
    <citation type="submission" date="2014-09" db="EMBL/GenBank/DDBJ databases">
        <title>Genome sequence of the luminous mushroom Mycena chlorophos for searching fungal bioluminescence genes.</title>
        <authorList>
            <person name="Tanaka Y."/>
            <person name="Kasuga D."/>
            <person name="Oba Y."/>
            <person name="Hase S."/>
            <person name="Sato K."/>
            <person name="Oba Y."/>
            <person name="Sakakibara Y."/>
        </authorList>
    </citation>
    <scope>NUCLEOTIDE SEQUENCE</scope>
</reference>